<dbReference type="GO" id="GO:0051301">
    <property type="term" value="P:cell division"/>
    <property type="evidence" value="ECO:0007669"/>
    <property type="project" value="UniProtKB-KW"/>
</dbReference>
<dbReference type="PANTHER" id="PTHR38685">
    <property type="entry name" value="CELL DIVISION PROTEIN ZIPA"/>
    <property type="match status" value="1"/>
</dbReference>
<evidence type="ECO:0000256" key="5">
    <source>
        <dbReference type="ARBA" id="ARBA00022989"/>
    </source>
</evidence>
<organism evidence="11 12">
    <name type="scientific">Colwellia maritima</name>
    <dbReference type="NCBI Taxonomy" id="2912588"/>
    <lineage>
        <taxon>Bacteria</taxon>
        <taxon>Pseudomonadati</taxon>
        <taxon>Pseudomonadota</taxon>
        <taxon>Gammaproteobacteria</taxon>
        <taxon>Alteromonadales</taxon>
        <taxon>Colwelliaceae</taxon>
        <taxon>Colwellia</taxon>
    </lineage>
</organism>
<comment type="caution">
    <text evidence="11">The sequence shown here is derived from an EMBL/GenBank/DDBJ whole genome shotgun (WGS) entry which is preliminary data.</text>
</comment>
<keyword evidence="5 8" id="KW-1133">Transmembrane helix</keyword>
<proteinExistence type="inferred from homology"/>
<evidence type="ECO:0000256" key="9">
    <source>
        <dbReference type="RuleBase" id="RU003612"/>
    </source>
</evidence>
<comment type="function">
    <text evidence="8 9">Essential cell division protein that stabilizes the FtsZ protofilaments by cross-linking them and that serves as a cytoplasmic membrane anchor for the Z ring. Also required for the recruitment to the septal ring of downstream cell division proteins.</text>
</comment>
<feature type="transmembrane region" description="Helical" evidence="8">
    <location>
        <begin position="6"/>
        <end position="28"/>
    </location>
</feature>
<evidence type="ECO:0000256" key="4">
    <source>
        <dbReference type="ARBA" id="ARBA00022692"/>
    </source>
</evidence>
<dbReference type="InterPro" id="IPR011919">
    <property type="entry name" value="Cell_div_ZipA"/>
</dbReference>
<gene>
    <name evidence="8 11" type="primary">zipA</name>
    <name evidence="11" type="ORF">L3081_15735</name>
</gene>
<dbReference type="Pfam" id="PF04354">
    <property type="entry name" value="ZipA_C"/>
    <property type="match status" value="1"/>
</dbReference>
<evidence type="ECO:0000256" key="2">
    <source>
        <dbReference type="ARBA" id="ARBA00022519"/>
    </source>
</evidence>
<dbReference type="InterPro" id="IPR007449">
    <property type="entry name" value="ZipA_FtsZ-bd_C"/>
</dbReference>
<evidence type="ECO:0000256" key="3">
    <source>
        <dbReference type="ARBA" id="ARBA00022618"/>
    </source>
</evidence>
<dbReference type="HAMAP" id="MF_00509">
    <property type="entry name" value="ZipA"/>
    <property type="match status" value="1"/>
</dbReference>
<keyword evidence="4 8" id="KW-0812">Transmembrane</keyword>
<keyword evidence="7 8" id="KW-0131">Cell cycle</keyword>
<evidence type="ECO:0000313" key="12">
    <source>
        <dbReference type="Proteomes" id="UP001139646"/>
    </source>
</evidence>
<feature type="domain" description="ZipA C-terminal FtsZ-binding" evidence="10">
    <location>
        <begin position="226"/>
        <end position="356"/>
    </location>
</feature>
<dbReference type="Proteomes" id="UP001139646">
    <property type="component" value="Unassembled WGS sequence"/>
</dbReference>
<keyword evidence="3 8" id="KW-0132">Cell division</keyword>
<evidence type="ECO:0000256" key="7">
    <source>
        <dbReference type="ARBA" id="ARBA00023306"/>
    </source>
</evidence>
<evidence type="ECO:0000256" key="6">
    <source>
        <dbReference type="ARBA" id="ARBA00023136"/>
    </source>
</evidence>
<dbReference type="SMART" id="SM00771">
    <property type="entry name" value="ZipA_C"/>
    <property type="match status" value="1"/>
</dbReference>
<evidence type="ECO:0000259" key="10">
    <source>
        <dbReference type="SMART" id="SM00771"/>
    </source>
</evidence>
<comment type="subcellular location">
    <subcellularLocation>
        <location evidence="8">Cell inner membrane</location>
        <topology evidence="8">Single-pass type I membrane protein</topology>
    </subcellularLocation>
    <text evidence="8">Localizes to the Z ring in an FtsZ-dependent manner.</text>
</comment>
<dbReference type="InterPro" id="IPR036765">
    <property type="entry name" value="ZipA_FtsZ-bd_C_sf"/>
</dbReference>
<evidence type="ECO:0000313" key="11">
    <source>
        <dbReference type="EMBL" id="MCI2284578.1"/>
    </source>
</evidence>
<reference evidence="11" key="1">
    <citation type="submission" date="2022-01" db="EMBL/GenBank/DDBJ databases">
        <title>Colwellia maritima, isolated from seawater.</title>
        <authorList>
            <person name="Kristyanto S."/>
            <person name="Jung J."/>
            <person name="Jeon C.O."/>
        </authorList>
    </citation>
    <scope>NUCLEOTIDE SEQUENCE</scope>
    <source>
        <strain evidence="11">MSW7</strain>
    </source>
</reference>
<dbReference type="RefSeq" id="WP_242287007.1">
    <property type="nucleotide sequence ID" value="NZ_JAKKSL010000002.1"/>
</dbReference>
<protein>
    <recommendedName>
        <fullName evidence="8 9">Cell division protein ZipA</fullName>
    </recommendedName>
</protein>
<dbReference type="PANTHER" id="PTHR38685:SF1">
    <property type="entry name" value="CELL DIVISION PROTEIN ZIPA"/>
    <property type="match status" value="1"/>
</dbReference>
<comment type="similarity">
    <text evidence="8 9">Belongs to the ZipA family.</text>
</comment>
<accession>A0ABS9X2V2</accession>
<keyword evidence="12" id="KW-1185">Reference proteome</keyword>
<evidence type="ECO:0000256" key="8">
    <source>
        <dbReference type="HAMAP-Rule" id="MF_00509"/>
    </source>
</evidence>
<keyword evidence="6 8" id="KW-0472">Membrane</keyword>
<name>A0ABS9X2V2_9GAMM</name>
<sequence>MEDNFRNALIILSGVIIAAIFIHGLWTIRKQKNPYKLKTSKTKVEPISRNFDGSGFDQDGVGQVKILKQANEPDVVSEKDFEETISLEEISHLENGQNEDSYHSFSANEQLSEHDISHQKINGDAKQTEAIKEKIVLEPPMYQQPVTKAKPTKAKLAKAKTPVSKSIVKQATPPSAAEIKRNQIEINFGDGLSIDDDVNPNINVDELKTSPQKSTAKKEADPAPLDAQVIILSVVMPENHQMSGAALLPSLLTLGMKFGEMNIFHRHQDNAGNGPVTFSLANMLNPGSFELESMETFVTQGVSLFMTLPNAGDPFAAFDQMLLAAKQLAAEFNAQLLDDKRNVMTKQTEQHYVSKIREFDRQHRLARVE</sequence>
<comment type="subunit">
    <text evidence="8">Interacts with FtsZ via their C-terminal domains.</text>
</comment>
<evidence type="ECO:0000256" key="1">
    <source>
        <dbReference type="ARBA" id="ARBA00022475"/>
    </source>
</evidence>
<dbReference type="SUPFAM" id="SSF64383">
    <property type="entry name" value="Cell-division protein ZipA, C-terminal domain"/>
    <property type="match status" value="1"/>
</dbReference>
<keyword evidence="1 8" id="KW-1003">Cell membrane</keyword>
<keyword evidence="2 8" id="KW-0997">Cell inner membrane</keyword>
<dbReference type="NCBIfam" id="TIGR02205">
    <property type="entry name" value="septum_zipA"/>
    <property type="match status" value="1"/>
</dbReference>
<dbReference type="Gene3D" id="3.30.1400.10">
    <property type="entry name" value="ZipA, C-terminal FtsZ-binding domain"/>
    <property type="match status" value="1"/>
</dbReference>
<dbReference type="EMBL" id="JAKKSL010000002">
    <property type="protein sequence ID" value="MCI2284578.1"/>
    <property type="molecule type" value="Genomic_DNA"/>
</dbReference>